<dbReference type="EMBL" id="JAWWNJ010000010">
    <property type="protein sequence ID" value="KAK7046570.1"/>
    <property type="molecule type" value="Genomic_DNA"/>
</dbReference>
<protein>
    <recommendedName>
        <fullName evidence="1">DUF3597 domain-containing protein</fullName>
    </recommendedName>
</protein>
<organism evidence="2 3">
    <name type="scientific">Favolaschia claudopus</name>
    <dbReference type="NCBI Taxonomy" id="2862362"/>
    <lineage>
        <taxon>Eukaryota</taxon>
        <taxon>Fungi</taxon>
        <taxon>Dikarya</taxon>
        <taxon>Basidiomycota</taxon>
        <taxon>Agaricomycotina</taxon>
        <taxon>Agaricomycetes</taxon>
        <taxon>Agaricomycetidae</taxon>
        <taxon>Agaricales</taxon>
        <taxon>Marasmiineae</taxon>
        <taxon>Mycenaceae</taxon>
        <taxon>Favolaschia</taxon>
    </lineage>
</organism>
<gene>
    <name evidence="2" type="ORF">R3P38DRAFT_2874506</name>
</gene>
<evidence type="ECO:0000313" key="2">
    <source>
        <dbReference type="EMBL" id="KAK7046570.1"/>
    </source>
</evidence>
<evidence type="ECO:0000259" key="1">
    <source>
        <dbReference type="Pfam" id="PF12200"/>
    </source>
</evidence>
<sequence length="143" mass="16230">MGNNGVQNITIHVHAVSRIQKANTTHTETTVVQKDLILTRSLQTLEDRKVNYSGPLNWTESIVDLLKLVGEDSEFEARQTLAVELGLCAKESTSMYIGSKEQNIVLYRAFIRRLAEDPQWQSKISTRWGHSIDVSECQCGRRK</sequence>
<accession>A0AAW0D6X1</accession>
<dbReference type="InterPro" id="IPR022016">
    <property type="entry name" value="DUF3597"/>
</dbReference>
<dbReference type="SUPFAM" id="SSF158634">
    <property type="entry name" value="RPA2825-like"/>
    <property type="match status" value="1"/>
</dbReference>
<comment type="caution">
    <text evidence="2">The sequence shown here is derived from an EMBL/GenBank/DDBJ whole genome shotgun (WGS) entry which is preliminary data.</text>
</comment>
<keyword evidence="3" id="KW-1185">Reference proteome</keyword>
<dbReference type="AlphaFoldDB" id="A0AAW0D6X1"/>
<reference evidence="2 3" key="1">
    <citation type="journal article" date="2024" name="J Genomics">
        <title>Draft genome sequencing and assembly of Favolaschia claudopus CIRM-BRFM 2984 isolated from oak limbs.</title>
        <authorList>
            <person name="Navarro D."/>
            <person name="Drula E."/>
            <person name="Chaduli D."/>
            <person name="Cazenave R."/>
            <person name="Ahrendt S."/>
            <person name="Wang J."/>
            <person name="Lipzen A."/>
            <person name="Daum C."/>
            <person name="Barry K."/>
            <person name="Grigoriev I.V."/>
            <person name="Favel A."/>
            <person name="Rosso M.N."/>
            <person name="Martin F."/>
        </authorList>
    </citation>
    <scope>NUCLEOTIDE SEQUENCE [LARGE SCALE GENOMIC DNA]</scope>
    <source>
        <strain evidence="2 3">CIRM-BRFM 2984</strain>
    </source>
</reference>
<proteinExistence type="predicted"/>
<dbReference type="Proteomes" id="UP001362999">
    <property type="component" value="Unassembled WGS sequence"/>
</dbReference>
<feature type="domain" description="DUF3597" evidence="1">
    <location>
        <begin position="42"/>
        <end position="117"/>
    </location>
</feature>
<evidence type="ECO:0000313" key="3">
    <source>
        <dbReference type="Proteomes" id="UP001362999"/>
    </source>
</evidence>
<dbReference type="Pfam" id="PF12200">
    <property type="entry name" value="DUF3597"/>
    <property type="match status" value="1"/>
</dbReference>
<name>A0AAW0D6X1_9AGAR</name>